<keyword evidence="2" id="KW-1185">Reference proteome</keyword>
<sequence length="72" mass="8156">MGSKSKYFLKGVRKENGFNPVKERKLLEVAYVRRSCGCTYAKERKSPKQILTGRLKIQSDVKEAKATFPSSS</sequence>
<dbReference type="Proteomes" id="UP001526446">
    <property type="component" value="Unassembled WGS sequence"/>
</dbReference>
<evidence type="ECO:0000313" key="1">
    <source>
        <dbReference type="EMBL" id="MCX2561914.1"/>
    </source>
</evidence>
<evidence type="ECO:0000313" key="2">
    <source>
        <dbReference type="Proteomes" id="UP001526446"/>
    </source>
</evidence>
<organism evidence="1 2">
    <name type="scientific">Acetobacter farinalis</name>
    <dbReference type="NCBI Taxonomy" id="1260984"/>
    <lineage>
        <taxon>Bacteria</taxon>
        <taxon>Pseudomonadati</taxon>
        <taxon>Pseudomonadota</taxon>
        <taxon>Alphaproteobacteria</taxon>
        <taxon>Acetobacterales</taxon>
        <taxon>Acetobacteraceae</taxon>
        <taxon>Acetobacter</taxon>
    </lineage>
</organism>
<dbReference type="EMBL" id="JAPIUX010000017">
    <property type="protein sequence ID" value="MCX2561914.1"/>
    <property type="molecule type" value="Genomic_DNA"/>
</dbReference>
<dbReference type="RefSeq" id="WP_166122909.1">
    <property type="nucleotide sequence ID" value="NZ_JAPIUX010000017.1"/>
</dbReference>
<protein>
    <recommendedName>
        <fullName evidence="3">Transposase</fullName>
    </recommendedName>
</protein>
<accession>A0ABT3Q9H6</accession>
<name>A0ABT3Q9H6_9PROT</name>
<comment type="caution">
    <text evidence="1">The sequence shown here is derived from an EMBL/GenBank/DDBJ whole genome shotgun (WGS) entry which is preliminary data.</text>
</comment>
<evidence type="ECO:0008006" key="3">
    <source>
        <dbReference type="Google" id="ProtNLM"/>
    </source>
</evidence>
<gene>
    <name evidence="1" type="ORF">OQ252_10980</name>
</gene>
<proteinExistence type="predicted"/>
<reference evidence="1 2" key="1">
    <citation type="submission" date="2022-11" db="EMBL/GenBank/DDBJ databases">
        <title>Genome sequencing of Acetobacter type strain.</title>
        <authorList>
            <person name="Heo J."/>
            <person name="Lee D."/>
            <person name="Han B.-H."/>
            <person name="Hong S.-B."/>
            <person name="Kwon S.-W."/>
        </authorList>
    </citation>
    <scope>NUCLEOTIDE SEQUENCE [LARGE SCALE GENOMIC DNA]</scope>
    <source>
        <strain evidence="1 2">KACC 21251</strain>
    </source>
</reference>